<reference evidence="3" key="2">
    <citation type="submission" date="2014-09" db="EMBL/GenBank/DDBJ databases">
        <authorList>
            <person name="Mudge J."/>
            <person name="Ramaraj T."/>
            <person name="Lindquist I.E."/>
            <person name="Bharti A.K."/>
            <person name="Sundararajan A."/>
            <person name="Cameron C.T."/>
            <person name="Woodward J.E."/>
            <person name="May G.D."/>
            <person name="Brubaker C."/>
            <person name="Broadhvest J."/>
            <person name="Wilkins T.A."/>
        </authorList>
    </citation>
    <scope>NUCLEOTIDE SEQUENCE</scope>
    <source>
        <strain evidence="3">cv. AKA8401</strain>
    </source>
</reference>
<evidence type="ECO:0000313" key="1">
    <source>
        <dbReference type="EMBL" id="KHF99132.1"/>
    </source>
</evidence>
<dbReference type="Proteomes" id="UP000032142">
    <property type="component" value="Unassembled WGS sequence"/>
</dbReference>
<organism evidence="1 3">
    <name type="scientific">Gossypium arboreum</name>
    <name type="common">Tree cotton</name>
    <name type="synonym">Gossypium nanking</name>
    <dbReference type="NCBI Taxonomy" id="29729"/>
    <lineage>
        <taxon>Eukaryota</taxon>
        <taxon>Viridiplantae</taxon>
        <taxon>Streptophyta</taxon>
        <taxon>Embryophyta</taxon>
        <taxon>Tracheophyta</taxon>
        <taxon>Spermatophyta</taxon>
        <taxon>Magnoliopsida</taxon>
        <taxon>eudicotyledons</taxon>
        <taxon>Gunneridae</taxon>
        <taxon>Pentapetalae</taxon>
        <taxon>rosids</taxon>
        <taxon>malvids</taxon>
        <taxon>Malvales</taxon>
        <taxon>Malvaceae</taxon>
        <taxon>Malvoideae</taxon>
        <taxon>Gossypium</taxon>
    </lineage>
</organism>
<accession>A0A0B0MAG2</accession>
<protein>
    <submittedName>
        <fullName evidence="1">Uncharacterized protein</fullName>
    </submittedName>
</protein>
<dbReference type="EMBL" id="KN434538">
    <property type="protein sequence ID" value="KHG25976.1"/>
    <property type="molecule type" value="Genomic_DNA"/>
</dbReference>
<keyword evidence="3" id="KW-1185">Reference proteome</keyword>
<dbReference type="AlphaFoldDB" id="A0A0B0MAG2"/>
<name>A0A0B0MAG2_GOSAR</name>
<dbReference type="EMBL" id="JRRC01065629">
    <property type="protein sequence ID" value="KHF99132.1"/>
    <property type="molecule type" value="Genomic_DNA"/>
</dbReference>
<proteinExistence type="predicted"/>
<sequence>MVMLHGCVSPRAAYDFKSGLSMTKVHGRVASHVTQVSFDHGQGTRACLVAV</sequence>
<reference evidence="1" key="1">
    <citation type="submission" date="2014-09" db="EMBL/GenBank/DDBJ databases">
        <title>G. arboreum L. cv. AKA8401 A2 genome assembly version 1.0.</title>
        <authorList>
            <person name="Mudge J."/>
            <person name="Ramaraj T."/>
            <person name="Lindquist I.E."/>
            <person name="Bharti A.K."/>
            <person name="Sundararajan A."/>
            <person name="Cameron C.T."/>
            <person name="Woodward J.E."/>
            <person name="May G.D."/>
            <person name="Brubaker C."/>
            <person name="Broadhvest J."/>
            <person name="Wilkins T.A."/>
        </authorList>
    </citation>
    <scope>NUCLEOTIDE SEQUENCE</scope>
</reference>
<evidence type="ECO:0000313" key="2">
    <source>
        <dbReference type="EMBL" id="KHG25976.1"/>
    </source>
</evidence>
<gene>
    <name evidence="2" type="ORF">F383_09464</name>
    <name evidence="1" type="ORF">F383_20240</name>
</gene>
<evidence type="ECO:0000313" key="3">
    <source>
        <dbReference type="Proteomes" id="UP000032142"/>
    </source>
</evidence>